<reference evidence="2" key="1">
    <citation type="journal article" date="2014" name="Int. J. Syst. Evol. Microbiol.">
        <title>Complete genome sequence of Corynebacterium casei LMG S-19264T (=DSM 44701T), isolated from a smear-ripened cheese.</title>
        <authorList>
            <consortium name="US DOE Joint Genome Institute (JGI-PGF)"/>
            <person name="Walter F."/>
            <person name="Albersmeier A."/>
            <person name="Kalinowski J."/>
            <person name="Ruckert C."/>
        </authorList>
    </citation>
    <scope>NUCLEOTIDE SEQUENCE</scope>
    <source>
        <strain evidence="2">JCM 4834</strain>
    </source>
</reference>
<accession>A0A918RC99</accession>
<evidence type="ECO:0000313" key="2">
    <source>
        <dbReference type="EMBL" id="GGZ90183.1"/>
    </source>
</evidence>
<dbReference type="Pfam" id="PF19934">
    <property type="entry name" value="DUF6397"/>
    <property type="match status" value="1"/>
</dbReference>
<feature type="region of interest" description="Disordered" evidence="1">
    <location>
        <begin position="1"/>
        <end position="25"/>
    </location>
</feature>
<gene>
    <name evidence="2" type="ORF">GCM10010371_57610</name>
</gene>
<dbReference type="RefSeq" id="WP_167536865.1">
    <property type="nucleotide sequence ID" value="NZ_CP023701.1"/>
</dbReference>
<organism evidence="2 3">
    <name type="scientific">Streptomyces subrutilus</name>
    <dbReference type="NCBI Taxonomy" id="36818"/>
    <lineage>
        <taxon>Bacteria</taxon>
        <taxon>Bacillati</taxon>
        <taxon>Actinomycetota</taxon>
        <taxon>Actinomycetes</taxon>
        <taxon>Kitasatosporales</taxon>
        <taxon>Streptomycetaceae</taxon>
        <taxon>Streptomyces</taxon>
    </lineage>
</organism>
<comment type="caution">
    <text evidence="2">The sequence shown here is derived from an EMBL/GenBank/DDBJ whole genome shotgun (WGS) entry which is preliminary data.</text>
</comment>
<sequence>MTHRETAPREGTAARMRTRSGRSARGDAALTGAVFKAVAAGAHMTADAPGAVRTDASAPARADASAEGPVEPWWGGVRAAAALGLSRTEFARAVQLGIVRVGPPAPAGGGARYARAELDRVRAAEGPPEALRERLATVAGAEAAAAVLKVGPSRFTRLARCGHVVPVGYRINRYRAVVWLYLAAELREFAAREPELLRGVAPAADRELMAARGDLRPRTWRGRHVGLLLRRTADPWERAAVLASVLPEDEVREAAPDPAERIVLAALAPPPPYGHPQVPVAAAVAQGLLKALPPEEVRRYRGDLDLALRGARGQSKSTGDRGPT</sequence>
<proteinExistence type="predicted"/>
<reference evidence="2" key="2">
    <citation type="submission" date="2020-09" db="EMBL/GenBank/DDBJ databases">
        <authorList>
            <person name="Sun Q."/>
            <person name="Ohkuma M."/>
        </authorList>
    </citation>
    <scope>NUCLEOTIDE SEQUENCE</scope>
    <source>
        <strain evidence="2">JCM 4834</strain>
    </source>
</reference>
<name>A0A918RC99_9ACTN</name>
<evidence type="ECO:0000256" key="1">
    <source>
        <dbReference type="SAM" id="MobiDB-lite"/>
    </source>
</evidence>
<dbReference type="EMBL" id="BMVX01000029">
    <property type="protein sequence ID" value="GGZ90183.1"/>
    <property type="molecule type" value="Genomic_DNA"/>
</dbReference>
<dbReference type="AlphaFoldDB" id="A0A918RC99"/>
<protein>
    <submittedName>
        <fullName evidence="2">Uncharacterized protein</fullName>
    </submittedName>
</protein>
<dbReference type="InterPro" id="IPR045652">
    <property type="entry name" value="DUF6397"/>
</dbReference>
<evidence type="ECO:0000313" key="3">
    <source>
        <dbReference type="Proteomes" id="UP000634660"/>
    </source>
</evidence>
<dbReference type="Proteomes" id="UP000634660">
    <property type="component" value="Unassembled WGS sequence"/>
</dbReference>